<protein>
    <submittedName>
        <fullName evidence="1">Uncharacterized protein</fullName>
    </submittedName>
</protein>
<keyword evidence="2" id="KW-1185">Reference proteome</keyword>
<evidence type="ECO:0000313" key="2">
    <source>
        <dbReference type="Proteomes" id="UP000708208"/>
    </source>
</evidence>
<accession>A0A8J2NSW7</accession>
<dbReference type="EMBL" id="CAJVCH010014801">
    <property type="protein sequence ID" value="CAG7678329.1"/>
    <property type="molecule type" value="Genomic_DNA"/>
</dbReference>
<organism evidence="1 2">
    <name type="scientific">Allacma fusca</name>
    <dbReference type="NCBI Taxonomy" id="39272"/>
    <lineage>
        <taxon>Eukaryota</taxon>
        <taxon>Metazoa</taxon>
        <taxon>Ecdysozoa</taxon>
        <taxon>Arthropoda</taxon>
        <taxon>Hexapoda</taxon>
        <taxon>Collembola</taxon>
        <taxon>Symphypleona</taxon>
        <taxon>Sminthuridae</taxon>
        <taxon>Allacma</taxon>
    </lineage>
</organism>
<reference evidence="1" key="1">
    <citation type="submission" date="2021-06" db="EMBL/GenBank/DDBJ databases">
        <authorList>
            <person name="Hodson N. C."/>
            <person name="Mongue J. A."/>
            <person name="Jaron S. K."/>
        </authorList>
    </citation>
    <scope>NUCLEOTIDE SEQUENCE</scope>
</reference>
<feature type="non-terminal residue" evidence="1">
    <location>
        <position position="1"/>
    </location>
</feature>
<name>A0A8J2NSW7_9HEXA</name>
<gene>
    <name evidence="1" type="ORF">AFUS01_LOCUS2573</name>
</gene>
<evidence type="ECO:0000313" key="1">
    <source>
        <dbReference type="EMBL" id="CAG7678329.1"/>
    </source>
</evidence>
<dbReference type="Proteomes" id="UP000708208">
    <property type="component" value="Unassembled WGS sequence"/>
</dbReference>
<sequence length="8" mass="816">FGAPKVTP</sequence>
<comment type="caution">
    <text evidence="1">The sequence shown here is derived from an EMBL/GenBank/DDBJ whole genome shotgun (WGS) entry which is preliminary data.</text>
</comment>
<proteinExistence type="predicted"/>